<evidence type="ECO:0000313" key="5">
    <source>
        <dbReference type="EMBL" id="SEA13560.1"/>
    </source>
</evidence>
<dbReference type="InterPro" id="IPR009057">
    <property type="entry name" value="Homeodomain-like_sf"/>
</dbReference>
<organism evidence="5 6">
    <name type="scientific">Microbulbifer marinus</name>
    <dbReference type="NCBI Taxonomy" id="658218"/>
    <lineage>
        <taxon>Bacteria</taxon>
        <taxon>Pseudomonadati</taxon>
        <taxon>Pseudomonadota</taxon>
        <taxon>Gammaproteobacteria</taxon>
        <taxon>Cellvibrionales</taxon>
        <taxon>Microbulbiferaceae</taxon>
        <taxon>Microbulbifer</taxon>
    </lineage>
</organism>
<name>A0A1H3YQ01_9GAMM</name>
<dbReference type="AlphaFoldDB" id="A0A1H3YQ01"/>
<reference evidence="6" key="1">
    <citation type="submission" date="2016-10" db="EMBL/GenBank/DDBJ databases">
        <authorList>
            <person name="Varghese N."/>
            <person name="Submissions S."/>
        </authorList>
    </citation>
    <scope>NUCLEOTIDE SEQUENCE [LARGE SCALE GENOMIC DNA]</scope>
    <source>
        <strain evidence="6">CGMCC 1.10657</strain>
    </source>
</reference>
<keyword evidence="6" id="KW-1185">Reference proteome</keyword>
<feature type="domain" description="HTH araC/xylS-type" evidence="4">
    <location>
        <begin position="222"/>
        <end position="323"/>
    </location>
</feature>
<dbReference type="EMBL" id="FNQO01000002">
    <property type="protein sequence ID" value="SEA13560.1"/>
    <property type="molecule type" value="Genomic_DNA"/>
</dbReference>
<keyword evidence="1" id="KW-0805">Transcription regulation</keyword>
<dbReference type="OrthoDB" id="9816461at2"/>
<evidence type="ECO:0000259" key="4">
    <source>
        <dbReference type="PROSITE" id="PS01124"/>
    </source>
</evidence>
<evidence type="ECO:0000256" key="2">
    <source>
        <dbReference type="ARBA" id="ARBA00023125"/>
    </source>
</evidence>
<dbReference type="GO" id="GO:0043565">
    <property type="term" value="F:sequence-specific DNA binding"/>
    <property type="evidence" value="ECO:0007669"/>
    <property type="project" value="InterPro"/>
</dbReference>
<dbReference type="GO" id="GO:0003700">
    <property type="term" value="F:DNA-binding transcription factor activity"/>
    <property type="evidence" value="ECO:0007669"/>
    <property type="project" value="InterPro"/>
</dbReference>
<evidence type="ECO:0000256" key="1">
    <source>
        <dbReference type="ARBA" id="ARBA00023015"/>
    </source>
</evidence>
<dbReference type="PANTHER" id="PTHR46796:SF6">
    <property type="entry name" value="ARAC SUBFAMILY"/>
    <property type="match status" value="1"/>
</dbReference>
<dbReference type="Proteomes" id="UP000198658">
    <property type="component" value="Unassembled WGS sequence"/>
</dbReference>
<protein>
    <submittedName>
        <fullName evidence="5">Transcriptional regulator, AraC family</fullName>
    </submittedName>
</protein>
<dbReference type="PRINTS" id="PR00032">
    <property type="entry name" value="HTHARAC"/>
</dbReference>
<dbReference type="PROSITE" id="PS01124">
    <property type="entry name" value="HTH_ARAC_FAMILY_2"/>
    <property type="match status" value="1"/>
</dbReference>
<keyword evidence="3" id="KW-0804">Transcription</keyword>
<accession>A0A1H3YQ01</accession>
<dbReference type="PANTHER" id="PTHR46796">
    <property type="entry name" value="HTH-TYPE TRANSCRIPTIONAL ACTIVATOR RHAS-RELATED"/>
    <property type="match status" value="1"/>
</dbReference>
<proteinExistence type="predicted"/>
<evidence type="ECO:0000313" key="6">
    <source>
        <dbReference type="Proteomes" id="UP000198658"/>
    </source>
</evidence>
<dbReference type="InterPro" id="IPR020449">
    <property type="entry name" value="Tscrpt_reg_AraC-type_HTH"/>
</dbReference>
<dbReference type="Gene3D" id="1.10.10.60">
    <property type="entry name" value="Homeodomain-like"/>
    <property type="match status" value="1"/>
</dbReference>
<dbReference type="STRING" id="658218.SAMN05216562_1908"/>
<evidence type="ECO:0000256" key="3">
    <source>
        <dbReference type="ARBA" id="ARBA00023163"/>
    </source>
</evidence>
<dbReference type="InterPro" id="IPR018060">
    <property type="entry name" value="HTH_AraC"/>
</dbReference>
<gene>
    <name evidence="5" type="ORF">SAMN05216562_1908</name>
</gene>
<sequence>MPMPRSGRITYFTFSSSAYSPEDREAAFAEVYSPICGVEIQGVGRDGTVEAAGLEMPQVAVAQLQISPHQSRRTYSHIADGDDSLMLVMPTSGNATFSFRDKQPETFAPGQVYLAPLEDPFEAGCSDFLNVTSISLPGKIFERRLADPDSVIAKKSTPTDSASLTLLLRYVADLVDAREKISAQAASVASLHIQDLAALVLQVDAETEHAARNRGLKEARFRAVRHYIYENLKNPELNVDRVAAHLHISPQYVRKMFYDAGMSFCDYLIGLRLDWVYRQLLIPAFPRESVSALAYKVGFNNLAWFNRAFKRRFNLTPSEVRANSSSGEAS</sequence>
<dbReference type="Pfam" id="PF12833">
    <property type="entry name" value="HTH_18"/>
    <property type="match status" value="1"/>
</dbReference>
<dbReference type="InterPro" id="IPR050204">
    <property type="entry name" value="AraC_XylS_family_regulators"/>
</dbReference>
<dbReference type="SMART" id="SM00342">
    <property type="entry name" value="HTH_ARAC"/>
    <property type="match status" value="1"/>
</dbReference>
<dbReference type="SUPFAM" id="SSF46689">
    <property type="entry name" value="Homeodomain-like"/>
    <property type="match status" value="1"/>
</dbReference>
<keyword evidence="2" id="KW-0238">DNA-binding</keyword>